<gene>
    <name evidence="1" type="ORF">TCEB3V08_LOCUS522</name>
</gene>
<proteinExistence type="predicted"/>
<organism evidence="1">
    <name type="scientific">Timema cristinae</name>
    <name type="common">Walking stick</name>
    <dbReference type="NCBI Taxonomy" id="61476"/>
    <lineage>
        <taxon>Eukaryota</taxon>
        <taxon>Metazoa</taxon>
        <taxon>Ecdysozoa</taxon>
        <taxon>Arthropoda</taxon>
        <taxon>Hexapoda</taxon>
        <taxon>Insecta</taxon>
        <taxon>Pterygota</taxon>
        <taxon>Neoptera</taxon>
        <taxon>Polyneoptera</taxon>
        <taxon>Phasmatodea</taxon>
        <taxon>Timematodea</taxon>
        <taxon>Timematoidea</taxon>
        <taxon>Timematidae</taxon>
        <taxon>Timema</taxon>
    </lineage>
</organism>
<evidence type="ECO:0000313" key="1">
    <source>
        <dbReference type="EMBL" id="CAD7392504.1"/>
    </source>
</evidence>
<accession>A0A7R9CD77</accession>
<protein>
    <submittedName>
        <fullName evidence="1">Uncharacterized protein</fullName>
    </submittedName>
</protein>
<sequence length="159" mass="17106">MGAQQAKERVGSAGALAVRTTIRNKPRIPKDGRQQGSNIFTEHSDLLKVTPNEVDRATDKGVRLGIDHRISKETTADDLTCGHMKVNLGKTILEKPPFGRVSNLDLPVIGNLVYGGNNASDLAATELGVNVRGPHGIMDRADCLTAALDKRFLLNLRAA</sequence>
<dbReference type="AlphaFoldDB" id="A0A7R9CD77"/>
<reference evidence="1" key="1">
    <citation type="submission" date="2020-11" db="EMBL/GenBank/DDBJ databases">
        <authorList>
            <person name="Tran Van P."/>
        </authorList>
    </citation>
    <scope>NUCLEOTIDE SEQUENCE</scope>
</reference>
<dbReference type="EMBL" id="OC316554">
    <property type="protein sequence ID" value="CAD7392504.1"/>
    <property type="molecule type" value="Genomic_DNA"/>
</dbReference>
<name>A0A7R9CD77_TIMCR</name>